<dbReference type="Pfam" id="PF00583">
    <property type="entry name" value="Acetyltransf_1"/>
    <property type="match status" value="1"/>
</dbReference>
<keyword evidence="2" id="KW-0808">Transferase</keyword>
<name>A0A5B2TZM1_9FLAO</name>
<evidence type="ECO:0000259" key="1">
    <source>
        <dbReference type="PROSITE" id="PS51186"/>
    </source>
</evidence>
<dbReference type="InterPro" id="IPR000182">
    <property type="entry name" value="GNAT_dom"/>
</dbReference>
<dbReference type="GO" id="GO:0016747">
    <property type="term" value="F:acyltransferase activity, transferring groups other than amino-acyl groups"/>
    <property type="evidence" value="ECO:0007669"/>
    <property type="project" value="InterPro"/>
</dbReference>
<evidence type="ECO:0000313" key="3">
    <source>
        <dbReference type="Proteomes" id="UP000323188"/>
    </source>
</evidence>
<sequence length="178" mass="20479">MDINYCRATADEELRGILLLQQKNALDSLTDEEKQQEGFVTVIHTFDLLKRMNTDCPHIIAKVNDKVIGYALCMTRNFGTDILLLAPMFETADTLLPGKKYLAMGQICVAKEYRAQGVFRGMYTYYRQALEKDYDGLLTEVATNNQRSLNAHLSVGFEILQTHVSEDISWELVFWDWR</sequence>
<dbReference type="Proteomes" id="UP000323188">
    <property type="component" value="Unassembled WGS sequence"/>
</dbReference>
<protein>
    <submittedName>
        <fullName evidence="2">GNAT family N-acetyltransferase</fullName>
    </submittedName>
</protein>
<dbReference type="RefSeq" id="WP_154917939.1">
    <property type="nucleotide sequence ID" value="NZ_VUOE01000001.1"/>
</dbReference>
<accession>A0A5B2TZM1</accession>
<dbReference type="Gene3D" id="3.40.630.30">
    <property type="match status" value="1"/>
</dbReference>
<reference evidence="2 3" key="1">
    <citation type="submission" date="2019-09" db="EMBL/GenBank/DDBJ databases">
        <authorList>
            <person name="Khan S.A."/>
            <person name="Jeon C.O."/>
            <person name="Chun B.H."/>
            <person name="Jeong S.E."/>
        </authorList>
    </citation>
    <scope>NUCLEOTIDE SEQUENCE [LARGE SCALE GENOMIC DNA]</scope>
    <source>
        <strain evidence="2 3">KCTC 42508</strain>
    </source>
</reference>
<dbReference type="EMBL" id="VUOE01000001">
    <property type="protein sequence ID" value="KAA2219518.1"/>
    <property type="molecule type" value="Genomic_DNA"/>
</dbReference>
<comment type="caution">
    <text evidence="2">The sequence shown here is derived from an EMBL/GenBank/DDBJ whole genome shotgun (WGS) entry which is preliminary data.</text>
</comment>
<proteinExistence type="predicted"/>
<evidence type="ECO:0000313" key="2">
    <source>
        <dbReference type="EMBL" id="KAA2219518.1"/>
    </source>
</evidence>
<dbReference type="InterPro" id="IPR016181">
    <property type="entry name" value="Acyl_CoA_acyltransferase"/>
</dbReference>
<dbReference type="AlphaFoldDB" id="A0A5B2TZM1"/>
<feature type="domain" description="N-acetyltransferase" evidence="1">
    <location>
        <begin position="1"/>
        <end position="175"/>
    </location>
</feature>
<organism evidence="2 3">
    <name type="scientific">Maribacter flavus</name>
    <dbReference type="NCBI Taxonomy" id="1658664"/>
    <lineage>
        <taxon>Bacteria</taxon>
        <taxon>Pseudomonadati</taxon>
        <taxon>Bacteroidota</taxon>
        <taxon>Flavobacteriia</taxon>
        <taxon>Flavobacteriales</taxon>
        <taxon>Flavobacteriaceae</taxon>
        <taxon>Maribacter</taxon>
    </lineage>
</organism>
<dbReference type="PROSITE" id="PS51186">
    <property type="entry name" value="GNAT"/>
    <property type="match status" value="1"/>
</dbReference>
<dbReference type="SUPFAM" id="SSF55729">
    <property type="entry name" value="Acyl-CoA N-acyltransferases (Nat)"/>
    <property type="match status" value="1"/>
</dbReference>
<gene>
    <name evidence="2" type="ORF">F0361_07945</name>
</gene>